<reference evidence="4" key="2">
    <citation type="submission" date="2017-12" db="EMBL/GenBank/DDBJ databases">
        <title>Genome sequence of the Bar-tailed Godwit (Limosa lapponica baueri).</title>
        <authorList>
            <person name="Lima N.C.B."/>
            <person name="Parody-Merino A.M."/>
            <person name="Battley P.F."/>
            <person name="Fidler A.E."/>
            <person name="Prosdocimi F."/>
        </authorList>
    </citation>
    <scope>NUCLEOTIDE SEQUENCE [LARGE SCALE GENOMIC DNA]</scope>
</reference>
<dbReference type="GO" id="GO:0005739">
    <property type="term" value="C:mitochondrion"/>
    <property type="evidence" value="ECO:0007669"/>
    <property type="project" value="TreeGrafter"/>
</dbReference>
<protein>
    <submittedName>
        <fullName evidence="3">Uncharacterized protein</fullName>
    </submittedName>
</protein>
<dbReference type="GO" id="GO:0004721">
    <property type="term" value="F:phosphoprotein phosphatase activity"/>
    <property type="evidence" value="ECO:0007669"/>
    <property type="project" value="InterPro"/>
</dbReference>
<dbReference type="GO" id="GO:0008962">
    <property type="term" value="F:phosphatidylglycerophosphatase activity"/>
    <property type="evidence" value="ECO:0007669"/>
    <property type="project" value="TreeGrafter"/>
</dbReference>
<dbReference type="GO" id="GO:0004439">
    <property type="term" value="F:phosphatidylinositol-4,5-bisphosphate 5-phosphatase activity"/>
    <property type="evidence" value="ECO:0007669"/>
    <property type="project" value="TreeGrafter"/>
</dbReference>
<keyword evidence="2" id="KW-0812">Transmembrane</keyword>
<dbReference type="SUPFAM" id="SSF52799">
    <property type="entry name" value="(Phosphotyrosine protein) phosphatases II"/>
    <property type="match status" value="1"/>
</dbReference>
<accession>A0A2I0TDB1</accession>
<keyword evidence="2" id="KW-0472">Membrane</keyword>
<evidence type="ECO:0000313" key="4">
    <source>
        <dbReference type="Proteomes" id="UP000233556"/>
    </source>
</evidence>
<feature type="region of interest" description="Disordered" evidence="1">
    <location>
        <begin position="57"/>
        <end position="137"/>
    </location>
</feature>
<gene>
    <name evidence="3" type="ORF">llap_17916</name>
</gene>
<dbReference type="EMBL" id="KZ512276">
    <property type="protein sequence ID" value="PKU31781.1"/>
    <property type="molecule type" value="Genomic_DNA"/>
</dbReference>
<evidence type="ECO:0000256" key="2">
    <source>
        <dbReference type="SAM" id="Phobius"/>
    </source>
</evidence>
<feature type="transmembrane region" description="Helical" evidence="2">
    <location>
        <begin position="22"/>
        <end position="43"/>
    </location>
</feature>
<reference evidence="4" key="1">
    <citation type="submission" date="2017-11" db="EMBL/GenBank/DDBJ databases">
        <authorList>
            <person name="Lima N.C."/>
            <person name="Parody-Merino A.M."/>
            <person name="Battley P.F."/>
            <person name="Fidler A.E."/>
            <person name="Prosdocimi F."/>
        </authorList>
    </citation>
    <scope>NUCLEOTIDE SEQUENCE [LARGE SCALE GENOMIC DNA]</scope>
</reference>
<evidence type="ECO:0000313" key="3">
    <source>
        <dbReference type="EMBL" id="PKU31781.1"/>
    </source>
</evidence>
<dbReference type="Proteomes" id="UP000233556">
    <property type="component" value="Unassembled WGS sequence"/>
</dbReference>
<dbReference type="AlphaFoldDB" id="A0A2I0TDB1"/>
<feature type="compositionally biased region" description="Low complexity" evidence="1">
    <location>
        <begin position="112"/>
        <end position="127"/>
    </location>
</feature>
<dbReference type="InterPro" id="IPR029021">
    <property type="entry name" value="Prot-tyrosine_phosphatase-like"/>
</dbReference>
<dbReference type="InterPro" id="IPR042165">
    <property type="entry name" value="PTPMT1"/>
</dbReference>
<dbReference type="OrthoDB" id="273181at2759"/>
<proteinExistence type="predicted"/>
<evidence type="ECO:0000256" key="1">
    <source>
        <dbReference type="SAM" id="MobiDB-lite"/>
    </source>
</evidence>
<name>A0A2I0TDB1_LIMLA</name>
<dbReference type="PANTHER" id="PTHR46712:SF1">
    <property type="entry name" value="PHOSPHATIDYLGLYCEROPHOSPHATASE AND PROTEIN-TYROSINE PHOSPHATASE 1"/>
    <property type="match status" value="1"/>
</dbReference>
<dbReference type="PANTHER" id="PTHR46712">
    <property type="entry name" value="PHOSPHATIDYLGLYCEROPHOSPHATASE AND PROTEIN-TYROSINE PHOSPHATASE 1"/>
    <property type="match status" value="1"/>
</dbReference>
<keyword evidence="2" id="KW-1133">Transmembrane helix</keyword>
<keyword evidence="4" id="KW-1185">Reference proteome</keyword>
<organism evidence="3 4">
    <name type="scientific">Limosa lapponica baueri</name>
    <dbReference type="NCBI Taxonomy" id="1758121"/>
    <lineage>
        <taxon>Eukaryota</taxon>
        <taxon>Metazoa</taxon>
        <taxon>Chordata</taxon>
        <taxon>Craniata</taxon>
        <taxon>Vertebrata</taxon>
        <taxon>Euteleostomi</taxon>
        <taxon>Archelosauria</taxon>
        <taxon>Archosauria</taxon>
        <taxon>Dinosauria</taxon>
        <taxon>Saurischia</taxon>
        <taxon>Theropoda</taxon>
        <taxon>Coelurosauria</taxon>
        <taxon>Aves</taxon>
        <taxon>Neognathae</taxon>
        <taxon>Neoaves</taxon>
        <taxon>Charadriiformes</taxon>
        <taxon>Scolopacidae</taxon>
        <taxon>Limosa</taxon>
    </lineage>
</organism>
<sequence>MTPVKQYNTRKLQHLKNAPQQLLAEGNTCALKSLLVLVFLFLLRRSSVRHAFSRLGPQTLPLLNPSSPACASPTPDSPLPSPQTDIPCTAPQERPLPCPRRHGTAPQAPGTRPRAAPQRPSRPARPADGGHRDGNNKSWVRLHHWSPQEAIEAIAKIRPHILIRHKQVQVLEKFHRNVIAGTTA</sequence>